<dbReference type="EMBL" id="RKRE01000002">
    <property type="protein sequence ID" value="RPF47102.1"/>
    <property type="molecule type" value="Genomic_DNA"/>
</dbReference>
<organism evidence="1 2">
    <name type="scientific">Thermodesulfitimonas autotrophica</name>
    <dbReference type="NCBI Taxonomy" id="1894989"/>
    <lineage>
        <taxon>Bacteria</taxon>
        <taxon>Bacillati</taxon>
        <taxon>Bacillota</taxon>
        <taxon>Clostridia</taxon>
        <taxon>Thermoanaerobacterales</taxon>
        <taxon>Thermoanaerobacteraceae</taxon>
        <taxon>Thermodesulfitimonas</taxon>
    </lineage>
</organism>
<protein>
    <recommendedName>
        <fullName evidence="3">TubC N-terminal docking domain-containing protein</fullName>
    </recommendedName>
</protein>
<keyword evidence="2" id="KW-1185">Reference proteome</keyword>
<reference evidence="1 2" key="1">
    <citation type="submission" date="2018-11" db="EMBL/GenBank/DDBJ databases">
        <title>Genomic Encyclopedia of Type Strains, Phase IV (KMG-IV): sequencing the most valuable type-strain genomes for metagenomic binning, comparative biology and taxonomic classification.</title>
        <authorList>
            <person name="Goeker M."/>
        </authorList>
    </citation>
    <scope>NUCLEOTIDE SEQUENCE [LARGE SCALE GENOMIC DNA]</scope>
    <source>
        <strain evidence="1 2">DSM 102936</strain>
    </source>
</reference>
<evidence type="ECO:0000313" key="2">
    <source>
        <dbReference type="Proteomes" id="UP000282654"/>
    </source>
</evidence>
<dbReference type="AlphaFoldDB" id="A0A3N5BGB0"/>
<sequence length="94" mass="10885">MTVVKATSELERLGVRLYLKDGVIRCRYKPGLDRKKALPYLEVIANREEEARAVLELWGTPATPQDAERVKRAFSRPGTFIVYDERTGEMRWIC</sequence>
<accession>A0A3N5BGB0</accession>
<comment type="caution">
    <text evidence="1">The sequence shown here is derived from an EMBL/GenBank/DDBJ whole genome shotgun (WGS) entry which is preliminary data.</text>
</comment>
<evidence type="ECO:0000313" key="1">
    <source>
        <dbReference type="EMBL" id="RPF47102.1"/>
    </source>
</evidence>
<evidence type="ECO:0008006" key="3">
    <source>
        <dbReference type="Google" id="ProtNLM"/>
    </source>
</evidence>
<name>A0A3N5BGB0_9THEO</name>
<dbReference type="RefSeq" id="WP_123929912.1">
    <property type="nucleotide sequence ID" value="NZ_RKRE01000002.1"/>
</dbReference>
<proteinExistence type="predicted"/>
<gene>
    <name evidence="1" type="ORF">EDD75_1374</name>
</gene>
<dbReference type="OrthoDB" id="9774495at2"/>
<dbReference type="Proteomes" id="UP000282654">
    <property type="component" value="Unassembled WGS sequence"/>
</dbReference>